<keyword evidence="2" id="KW-0812">Transmembrane</keyword>
<feature type="transmembrane region" description="Helical" evidence="2">
    <location>
        <begin position="142"/>
        <end position="160"/>
    </location>
</feature>
<sequence>MPEDDYDIRGAHEEAVEEHARHHEPLSQRIALFSAVLATLGAIVSFLGGHTQNDALYYKNEAVLMKARASDSWAYYQAEDIKRHLSEAIATLAPASANAGAAYAKKYADRARALRTKAEAYDRKSEDADAESRRALSPHTKLAIAMTFIQVAIALASITALTKRRWLLWGAGGSAAVGVLLSIIAWL</sequence>
<keyword evidence="1" id="KW-0175">Coiled coil</keyword>
<proteinExistence type="predicted"/>
<keyword evidence="2" id="KW-0472">Membrane</keyword>
<keyword evidence="4" id="KW-1185">Reference proteome</keyword>
<name>A0ABQ1G6R9_9SPHN</name>
<reference evidence="4" key="1">
    <citation type="journal article" date="2019" name="Int. J. Syst. Evol. Microbiol.">
        <title>The Global Catalogue of Microorganisms (GCM) 10K type strain sequencing project: providing services to taxonomists for standard genome sequencing and annotation.</title>
        <authorList>
            <consortium name="The Broad Institute Genomics Platform"/>
            <consortium name="The Broad Institute Genome Sequencing Center for Infectious Disease"/>
            <person name="Wu L."/>
            <person name="Ma J."/>
        </authorList>
    </citation>
    <scope>NUCLEOTIDE SEQUENCE [LARGE SCALE GENOMIC DNA]</scope>
    <source>
        <strain evidence="4">CGMCC 1.10106</strain>
    </source>
</reference>
<dbReference type="EMBL" id="BMDW01000002">
    <property type="protein sequence ID" value="GGA37846.1"/>
    <property type="molecule type" value="Genomic_DNA"/>
</dbReference>
<gene>
    <name evidence="3" type="ORF">GCM10011395_05220</name>
</gene>
<protein>
    <recommendedName>
        <fullName evidence="5">DUF4337 domain-containing protein</fullName>
    </recommendedName>
</protein>
<feature type="transmembrane region" description="Helical" evidence="2">
    <location>
        <begin position="30"/>
        <end position="49"/>
    </location>
</feature>
<evidence type="ECO:0000313" key="3">
    <source>
        <dbReference type="EMBL" id="GGA37846.1"/>
    </source>
</evidence>
<keyword evidence="2" id="KW-1133">Transmembrane helix</keyword>
<organism evidence="3 4">
    <name type="scientific">Sphingomonas psychrolutea</name>
    <dbReference type="NCBI Taxonomy" id="1259676"/>
    <lineage>
        <taxon>Bacteria</taxon>
        <taxon>Pseudomonadati</taxon>
        <taxon>Pseudomonadota</taxon>
        <taxon>Alphaproteobacteria</taxon>
        <taxon>Sphingomonadales</taxon>
        <taxon>Sphingomonadaceae</taxon>
        <taxon>Sphingomonas</taxon>
    </lineage>
</organism>
<feature type="coiled-coil region" evidence="1">
    <location>
        <begin position="104"/>
        <end position="131"/>
    </location>
</feature>
<dbReference type="RefSeq" id="WP_188445281.1">
    <property type="nucleotide sequence ID" value="NZ_BMDW01000002.1"/>
</dbReference>
<dbReference type="InterPro" id="IPR025570">
    <property type="entry name" value="DUF4337"/>
</dbReference>
<evidence type="ECO:0000256" key="2">
    <source>
        <dbReference type="SAM" id="Phobius"/>
    </source>
</evidence>
<comment type="caution">
    <text evidence="3">The sequence shown here is derived from an EMBL/GenBank/DDBJ whole genome shotgun (WGS) entry which is preliminary data.</text>
</comment>
<evidence type="ECO:0008006" key="5">
    <source>
        <dbReference type="Google" id="ProtNLM"/>
    </source>
</evidence>
<dbReference type="Proteomes" id="UP000618591">
    <property type="component" value="Unassembled WGS sequence"/>
</dbReference>
<evidence type="ECO:0000313" key="4">
    <source>
        <dbReference type="Proteomes" id="UP000618591"/>
    </source>
</evidence>
<accession>A0ABQ1G6R9</accession>
<feature type="transmembrane region" description="Helical" evidence="2">
    <location>
        <begin position="166"/>
        <end position="186"/>
    </location>
</feature>
<evidence type="ECO:0000256" key="1">
    <source>
        <dbReference type="SAM" id="Coils"/>
    </source>
</evidence>
<dbReference type="Pfam" id="PF14235">
    <property type="entry name" value="DUF4337"/>
    <property type="match status" value="1"/>
</dbReference>